<dbReference type="SUPFAM" id="SSF48371">
    <property type="entry name" value="ARM repeat"/>
    <property type="match status" value="1"/>
</dbReference>
<dbReference type="FunCoup" id="T1FPA4">
    <property type="interactions" value="989"/>
</dbReference>
<dbReference type="SUPFAM" id="SSF56112">
    <property type="entry name" value="Protein kinase-like (PK-like)"/>
    <property type="match status" value="1"/>
</dbReference>
<evidence type="ECO:0000313" key="13">
    <source>
        <dbReference type="EnsemblMetazoa" id="HelroP187533"/>
    </source>
</evidence>
<dbReference type="InterPro" id="IPR008271">
    <property type="entry name" value="Ser/Thr_kinase_AS"/>
</dbReference>
<dbReference type="Pfam" id="PF22956">
    <property type="entry name" value="VPS15-like_hel"/>
    <property type="match status" value="1"/>
</dbReference>
<dbReference type="PROSITE" id="PS00108">
    <property type="entry name" value="PROTEIN_KINASE_ST"/>
    <property type="match status" value="1"/>
</dbReference>
<dbReference type="EnsemblMetazoa" id="HelroT187533">
    <property type="protein sequence ID" value="HelroP187533"/>
    <property type="gene ID" value="HelroG187533"/>
</dbReference>
<evidence type="ECO:0000256" key="2">
    <source>
        <dbReference type="ARBA" id="ARBA00012513"/>
    </source>
</evidence>
<dbReference type="RefSeq" id="XP_009028678.1">
    <property type="nucleotide sequence ID" value="XM_009030430.1"/>
</dbReference>
<dbReference type="GO" id="GO:0005776">
    <property type="term" value="C:autophagosome"/>
    <property type="evidence" value="ECO:0007669"/>
    <property type="project" value="UniProtKB-SubCell"/>
</dbReference>
<dbReference type="GO" id="GO:0034272">
    <property type="term" value="C:phosphatidylinositol 3-kinase complex, class III, type II"/>
    <property type="evidence" value="ECO:0000318"/>
    <property type="project" value="GO_Central"/>
</dbReference>
<keyword evidence="9" id="KW-0067">ATP-binding</keyword>
<dbReference type="InterPro" id="IPR055231">
    <property type="entry name" value="2AA_helical"/>
</dbReference>
<keyword evidence="7" id="KW-0547">Nucleotide-binding</keyword>
<dbReference type="PROSITE" id="PS50011">
    <property type="entry name" value="PROTEIN_KINASE_DOM"/>
    <property type="match status" value="1"/>
</dbReference>
<keyword evidence="14" id="KW-1185">Reference proteome</keyword>
<dbReference type="GO" id="GO:0045324">
    <property type="term" value="P:late endosome to vacuole transport"/>
    <property type="evidence" value="ECO:0000318"/>
    <property type="project" value="GO_Central"/>
</dbReference>
<evidence type="ECO:0000313" key="14">
    <source>
        <dbReference type="Proteomes" id="UP000015101"/>
    </source>
</evidence>
<dbReference type="FunFam" id="1.10.510.10:FF:000497">
    <property type="entry name" value="Phosphoinositide 3-kinase regulatory subunit"/>
    <property type="match status" value="1"/>
</dbReference>
<dbReference type="CTD" id="20210651"/>
<evidence type="ECO:0000256" key="7">
    <source>
        <dbReference type="ARBA" id="ARBA00022741"/>
    </source>
</evidence>
<feature type="repeat" description="WD" evidence="10">
    <location>
        <begin position="1248"/>
        <end position="1281"/>
    </location>
</feature>
<dbReference type="eggNOG" id="KOG1240">
    <property type="taxonomic scope" value="Eukaryota"/>
</dbReference>
<dbReference type="InterPro" id="IPR016024">
    <property type="entry name" value="ARM-type_fold"/>
</dbReference>
<dbReference type="FunFam" id="1.25.10.10:FF:001922">
    <property type="entry name" value="Uncharacterized protein"/>
    <property type="match status" value="1"/>
</dbReference>
<reference evidence="13" key="3">
    <citation type="submission" date="2015-06" db="UniProtKB">
        <authorList>
            <consortium name="EnsemblMetazoa"/>
        </authorList>
    </citation>
    <scope>IDENTIFICATION</scope>
</reference>
<dbReference type="EMBL" id="AMQM01007488">
    <property type="status" value="NOT_ANNOTATED_CDS"/>
    <property type="molecule type" value="Genomic_DNA"/>
</dbReference>
<dbReference type="HOGENOM" id="CLU_001696_0_0_1"/>
<evidence type="ECO:0000259" key="11">
    <source>
        <dbReference type="PROSITE" id="PS50011"/>
    </source>
</evidence>
<feature type="repeat" description="WD" evidence="10">
    <location>
        <begin position="913"/>
        <end position="945"/>
    </location>
</feature>
<dbReference type="GO" id="GO:0034271">
    <property type="term" value="C:phosphatidylinositol 3-kinase complex, class III, type I"/>
    <property type="evidence" value="ECO:0000318"/>
    <property type="project" value="GO_Central"/>
</dbReference>
<dbReference type="OMA" id="ATNTCRI"/>
<keyword evidence="8" id="KW-0418">Kinase</keyword>
<feature type="domain" description="Protein kinase" evidence="11">
    <location>
        <begin position="26"/>
        <end position="315"/>
    </location>
</feature>
<dbReference type="InParanoid" id="T1FPA4"/>
<dbReference type="PROSITE" id="PS50082">
    <property type="entry name" value="WD_REPEATS_2"/>
    <property type="match status" value="2"/>
</dbReference>
<dbReference type="GeneID" id="20210651"/>
<evidence type="ECO:0000256" key="3">
    <source>
        <dbReference type="ARBA" id="ARBA00022527"/>
    </source>
</evidence>
<dbReference type="Gene3D" id="2.130.10.10">
    <property type="entry name" value="YVTN repeat-like/Quinoprotein amine dehydrogenase"/>
    <property type="match status" value="2"/>
</dbReference>
<dbReference type="SMART" id="SM00320">
    <property type="entry name" value="WD40"/>
    <property type="match status" value="6"/>
</dbReference>
<dbReference type="Pfam" id="PF00069">
    <property type="entry name" value="Pkinase"/>
    <property type="match status" value="1"/>
</dbReference>
<evidence type="ECO:0000256" key="1">
    <source>
        <dbReference type="ARBA" id="ARBA00004419"/>
    </source>
</evidence>
<proteinExistence type="predicted"/>
<dbReference type="EMBL" id="KB097628">
    <property type="protein sequence ID" value="ESN93225.1"/>
    <property type="molecule type" value="Genomic_DNA"/>
</dbReference>
<keyword evidence="3" id="KW-0723">Serine/threonine-protein kinase</keyword>
<organism evidence="13 14">
    <name type="scientific">Helobdella robusta</name>
    <name type="common">Californian leech</name>
    <dbReference type="NCBI Taxonomy" id="6412"/>
    <lineage>
        <taxon>Eukaryota</taxon>
        <taxon>Metazoa</taxon>
        <taxon>Spiralia</taxon>
        <taxon>Lophotrochozoa</taxon>
        <taxon>Annelida</taxon>
        <taxon>Clitellata</taxon>
        <taxon>Hirudinea</taxon>
        <taxon>Rhynchobdellida</taxon>
        <taxon>Glossiphoniidae</taxon>
        <taxon>Helobdella</taxon>
    </lineage>
</organism>
<keyword evidence="5" id="KW-0808">Transferase</keyword>
<keyword evidence="4 10" id="KW-0853">WD repeat</keyword>
<reference evidence="12 14" key="2">
    <citation type="journal article" date="2013" name="Nature">
        <title>Insights into bilaterian evolution from three spiralian genomes.</title>
        <authorList>
            <person name="Simakov O."/>
            <person name="Marletaz F."/>
            <person name="Cho S.J."/>
            <person name="Edsinger-Gonzales E."/>
            <person name="Havlak P."/>
            <person name="Hellsten U."/>
            <person name="Kuo D.H."/>
            <person name="Larsson T."/>
            <person name="Lv J."/>
            <person name="Arendt D."/>
            <person name="Savage R."/>
            <person name="Osoegawa K."/>
            <person name="de Jong P."/>
            <person name="Grimwood J."/>
            <person name="Chapman J.A."/>
            <person name="Shapiro H."/>
            <person name="Aerts A."/>
            <person name="Otillar R.P."/>
            <person name="Terry A.Y."/>
            <person name="Boore J.L."/>
            <person name="Grigoriev I.V."/>
            <person name="Lindberg D.R."/>
            <person name="Seaver E.C."/>
            <person name="Weisblat D.A."/>
            <person name="Putnam N.H."/>
            <person name="Rokhsar D.S."/>
        </authorList>
    </citation>
    <scope>NUCLEOTIDE SEQUENCE</scope>
</reference>
<dbReference type="Gene3D" id="1.25.10.10">
    <property type="entry name" value="Leucine-rich Repeat Variant"/>
    <property type="match status" value="1"/>
</dbReference>
<dbReference type="OrthoDB" id="242910at2759"/>
<dbReference type="Proteomes" id="UP000015101">
    <property type="component" value="Unassembled WGS sequence"/>
</dbReference>
<dbReference type="PANTHER" id="PTHR17583:SF0">
    <property type="entry name" value="PHOSPHOINOSITIDE 3-KINASE REGULATORY SUBUNIT 4"/>
    <property type="match status" value="1"/>
</dbReference>
<evidence type="ECO:0000256" key="8">
    <source>
        <dbReference type="ARBA" id="ARBA00022777"/>
    </source>
</evidence>
<evidence type="ECO:0000256" key="5">
    <source>
        <dbReference type="ARBA" id="ARBA00022679"/>
    </source>
</evidence>
<protein>
    <recommendedName>
        <fullName evidence="2">non-specific serine/threonine protein kinase</fullName>
        <ecNumber evidence="2">2.7.11.1</ecNumber>
    </recommendedName>
</protein>
<evidence type="ECO:0000256" key="9">
    <source>
        <dbReference type="ARBA" id="ARBA00022840"/>
    </source>
</evidence>
<dbReference type="GO" id="GO:0000425">
    <property type="term" value="P:pexophagy"/>
    <property type="evidence" value="ECO:0000318"/>
    <property type="project" value="GO_Central"/>
</dbReference>
<dbReference type="SMART" id="SM00220">
    <property type="entry name" value="S_TKc"/>
    <property type="match status" value="1"/>
</dbReference>
<keyword evidence="6" id="KW-0677">Repeat</keyword>
<evidence type="ECO:0000256" key="10">
    <source>
        <dbReference type="PROSITE-ProRule" id="PRU00221"/>
    </source>
</evidence>
<dbReference type="InterPro" id="IPR011989">
    <property type="entry name" value="ARM-like"/>
</dbReference>
<accession>T1FPA4</accession>
<dbReference type="GO" id="GO:0005770">
    <property type="term" value="C:late endosome"/>
    <property type="evidence" value="ECO:0000318"/>
    <property type="project" value="GO_Central"/>
</dbReference>
<dbReference type="STRING" id="6412.T1FPA4"/>
<dbReference type="EC" id="2.7.11.1" evidence="2"/>
<dbReference type="GO" id="GO:0004674">
    <property type="term" value="F:protein serine/threonine kinase activity"/>
    <property type="evidence" value="ECO:0000318"/>
    <property type="project" value="GO_Central"/>
</dbReference>
<dbReference type="InterPro" id="IPR000719">
    <property type="entry name" value="Prot_kinase_dom"/>
</dbReference>
<dbReference type="GO" id="GO:0005524">
    <property type="term" value="F:ATP binding"/>
    <property type="evidence" value="ECO:0007669"/>
    <property type="project" value="UniProtKB-KW"/>
</dbReference>
<dbReference type="CDD" id="cd13980">
    <property type="entry name" value="STKc_Vps15"/>
    <property type="match status" value="1"/>
</dbReference>
<dbReference type="InterPro" id="IPR036322">
    <property type="entry name" value="WD40_repeat_dom_sf"/>
</dbReference>
<dbReference type="GO" id="GO:0006623">
    <property type="term" value="P:protein targeting to vacuole"/>
    <property type="evidence" value="ECO:0000318"/>
    <property type="project" value="GO_Central"/>
</dbReference>
<dbReference type="GO" id="GO:0071561">
    <property type="term" value="C:nucleus-vacuole junction"/>
    <property type="evidence" value="ECO:0000318"/>
    <property type="project" value="GO_Central"/>
</dbReference>
<dbReference type="InterPro" id="IPR045162">
    <property type="entry name" value="Vps15-like"/>
</dbReference>
<dbReference type="InterPro" id="IPR015943">
    <property type="entry name" value="WD40/YVTN_repeat-like_dom_sf"/>
</dbReference>
<gene>
    <name evidence="13" type="primary">20210651</name>
    <name evidence="12" type="ORF">HELRODRAFT_187533</name>
</gene>
<comment type="subcellular location">
    <subcellularLocation>
        <location evidence="1">Cytoplasmic vesicle</location>
        <location evidence="1">Autophagosome</location>
    </subcellularLocation>
</comment>
<name>T1FPA4_HELRO</name>
<dbReference type="PANTHER" id="PTHR17583">
    <property type="entry name" value="PHOSPHOINOSITIDE 3-KINASE REGULATORY SUBUNIT 4"/>
    <property type="match status" value="1"/>
</dbReference>
<evidence type="ECO:0000256" key="6">
    <source>
        <dbReference type="ARBA" id="ARBA00022737"/>
    </source>
</evidence>
<dbReference type="PROSITE" id="PS50294">
    <property type="entry name" value="WD_REPEATS_REGION"/>
    <property type="match status" value="2"/>
</dbReference>
<dbReference type="KEGG" id="hro:HELRODRAFT_187533"/>
<reference evidence="14" key="1">
    <citation type="submission" date="2012-12" db="EMBL/GenBank/DDBJ databases">
        <authorList>
            <person name="Hellsten U."/>
            <person name="Grimwood J."/>
            <person name="Chapman J.A."/>
            <person name="Shapiro H."/>
            <person name="Aerts A."/>
            <person name="Otillar R.P."/>
            <person name="Terry A.Y."/>
            <person name="Boore J.L."/>
            <person name="Simakov O."/>
            <person name="Marletaz F."/>
            <person name="Cho S.-J."/>
            <person name="Edsinger-Gonzales E."/>
            <person name="Havlak P."/>
            <person name="Kuo D.-H."/>
            <person name="Larsson T."/>
            <person name="Lv J."/>
            <person name="Arendt D."/>
            <person name="Savage R."/>
            <person name="Osoegawa K."/>
            <person name="de Jong P."/>
            <person name="Lindberg D.R."/>
            <person name="Seaver E.C."/>
            <person name="Weisblat D.A."/>
            <person name="Putnam N.H."/>
            <person name="Grigoriev I.V."/>
            <person name="Rokhsar D.S."/>
        </authorList>
    </citation>
    <scope>NUCLEOTIDE SEQUENCE</scope>
</reference>
<dbReference type="InterPro" id="IPR001680">
    <property type="entry name" value="WD40_rpt"/>
</dbReference>
<sequence length="1281" mass="147034">MGNQLTTTVPSQIWPVEQYLNDLSDFDFVENLGSTRFFKVAKSRSKEGLVVIKVFVLPDPAILLESYKEQVWNIQSCLSLSFNCLPYQRIFQSDKAIMLFRQYIQYSLYDRLSTHPFLCSIEKKWIAFLLLTAINQCHKLNIYHGDIKSENVMITSWNWVSLTDFASYKPVYLPDNNPTEFSFYFDTSRRRTCYIAPERFDDDGPSDEMLTDPVETTLESTKTDELLPSMDIFSTGCVLIELFSDGAKPFDLSQLLSYRSGDYYPRESIDLIDDAEIKKLVEHMIQKDPSLRLSADEYLKMFKRKIFPDCFYTFLQPYCQRFACYPLLYADERILRLHRDIDLIKQKLVVETDKNSDLNIISDSNIIENLLIILSVVTSSIQKLVLSNSKLIALNLLKLFSNHLPSEIILDRILPYVLFFVHDNFFLVKCETIRTLVHCLSKVRFVPPDNISIFTDYIFLSTNYLLTDKESAVRIEFAKNIACIAELAVRFLELIQLHSNKKTSVNQQKHKLTSELHDFSAQKVSSYDSELTTLHDVIQQNVVSLLGDKENNVKKALLENGIIKLCIFFGRKRANDVLFSHMITFLNDKQDWQLRELFFDNMVGVAAYLGWQCSSILKPLIQQGISDPEEFVVIKTISSFCCLIKLNLMPKKVLIDLFHETICLVLHPNIWIQRKVIGLIGVVAEKMELSDVYSYVIPLVSKYFTNYFYQSDELVLIESVNAPLSRPLYQQLLKCPYPWEKMVKRDGMSTEKFNGYVNLLTHPVSSNKRQVPQYSSSEQRYKEFSDMTEVTKTKLTRGNRHVNSRMNEDWKQMFNPVETFDGGLNKPLEPIEATEKGEQNQFIPAHLELENLKAHNSKQIVAWCKNNIDDIQTYYKTHCESKKYFVDSNEGALLDEKKKYLDWKPQGYMVAHLHEHRGAINRIRVCQKNPLLASCSNDGCVKVWDSSRLDGKSITNRSKLTYSKLSGQIKSICFAQNSSNIIATSDNGMMHVFKIDLSSRPNAILTKDLDASKNGLVVDMMPTDHLSENVIALATVHGLMFGWDLRTPQKHVWQVQTDPKYGLITSFDVNKKSNWIVCGTNSGNHSCWDLRFLLSVNNITHPNPSGTRVKRLIVDESSPSLILSSSYGNNELLFWDVETGARQKVLWASPKAILTYENPTKHFFSGIYATSSYVITAGSDMRIRYWNLNSPSESFIVAGSSGDSKDVNSLVSYNTRLVEATQAIYESYHKQPPSSTFDEESHIKPYVPVGHRDVITDLTVCSSTQHYIITSSRDGIIKVWK</sequence>
<evidence type="ECO:0000256" key="4">
    <source>
        <dbReference type="ARBA" id="ARBA00022574"/>
    </source>
</evidence>
<evidence type="ECO:0000313" key="12">
    <source>
        <dbReference type="EMBL" id="ESN93225.1"/>
    </source>
</evidence>
<dbReference type="SUPFAM" id="SSF50978">
    <property type="entry name" value="WD40 repeat-like"/>
    <property type="match status" value="1"/>
</dbReference>
<dbReference type="Gene3D" id="1.10.510.10">
    <property type="entry name" value="Transferase(Phosphotransferase) domain 1"/>
    <property type="match status" value="1"/>
</dbReference>
<dbReference type="InterPro" id="IPR011009">
    <property type="entry name" value="Kinase-like_dom_sf"/>
</dbReference>
<dbReference type="Pfam" id="PF00400">
    <property type="entry name" value="WD40"/>
    <property type="match status" value="2"/>
</dbReference>